<dbReference type="Proteomes" id="UP001374584">
    <property type="component" value="Unassembled WGS sequence"/>
</dbReference>
<proteinExistence type="predicted"/>
<dbReference type="EMBL" id="JAYMYR010000104">
    <property type="protein sequence ID" value="KAK7325844.1"/>
    <property type="molecule type" value="Genomic_DNA"/>
</dbReference>
<gene>
    <name evidence="1" type="ORF">VNO80_33891</name>
</gene>
<dbReference type="AlphaFoldDB" id="A0AAN9KY86"/>
<reference evidence="1 2" key="1">
    <citation type="submission" date="2024-01" db="EMBL/GenBank/DDBJ databases">
        <title>The genomes of 5 underutilized Papilionoideae crops provide insights into root nodulation and disease resistanc.</title>
        <authorList>
            <person name="Jiang F."/>
        </authorList>
    </citation>
    <scope>NUCLEOTIDE SEQUENCE [LARGE SCALE GENOMIC DNA]</scope>
    <source>
        <strain evidence="1">JINMINGXINNONG_FW02</strain>
        <tissue evidence="1">Leaves</tissue>
    </source>
</reference>
<comment type="caution">
    <text evidence="1">The sequence shown here is derived from an EMBL/GenBank/DDBJ whole genome shotgun (WGS) entry which is preliminary data.</text>
</comment>
<name>A0AAN9KY86_PHACN</name>
<sequence>MVGVAIGFASTTASPAVAKTERERNAKAFPSKGDRGKSYAIDRPFRSDFESRVLSFFLILFEAGRIENEMKKYGKSSKPFFWAARPTEVLKAFEAYTSLLHDLKKGSLL</sequence>
<accession>A0AAN9KY86</accession>
<organism evidence="1 2">
    <name type="scientific">Phaseolus coccineus</name>
    <name type="common">Scarlet runner bean</name>
    <name type="synonym">Phaseolus multiflorus</name>
    <dbReference type="NCBI Taxonomy" id="3886"/>
    <lineage>
        <taxon>Eukaryota</taxon>
        <taxon>Viridiplantae</taxon>
        <taxon>Streptophyta</taxon>
        <taxon>Embryophyta</taxon>
        <taxon>Tracheophyta</taxon>
        <taxon>Spermatophyta</taxon>
        <taxon>Magnoliopsida</taxon>
        <taxon>eudicotyledons</taxon>
        <taxon>Gunneridae</taxon>
        <taxon>Pentapetalae</taxon>
        <taxon>rosids</taxon>
        <taxon>fabids</taxon>
        <taxon>Fabales</taxon>
        <taxon>Fabaceae</taxon>
        <taxon>Papilionoideae</taxon>
        <taxon>50 kb inversion clade</taxon>
        <taxon>NPAAA clade</taxon>
        <taxon>indigoferoid/millettioid clade</taxon>
        <taxon>Phaseoleae</taxon>
        <taxon>Phaseolus</taxon>
    </lineage>
</organism>
<keyword evidence="2" id="KW-1185">Reference proteome</keyword>
<evidence type="ECO:0000313" key="2">
    <source>
        <dbReference type="Proteomes" id="UP001374584"/>
    </source>
</evidence>
<protein>
    <submittedName>
        <fullName evidence="1">Uncharacterized protein</fullName>
    </submittedName>
</protein>
<evidence type="ECO:0000313" key="1">
    <source>
        <dbReference type="EMBL" id="KAK7325844.1"/>
    </source>
</evidence>